<feature type="transmembrane region" description="Helical" evidence="1">
    <location>
        <begin position="21"/>
        <end position="41"/>
    </location>
</feature>
<dbReference type="PANTHER" id="PTHR23542:SF1">
    <property type="entry name" value="MAJOR FACILITATOR SUPERFAMILY (MFS) PROFILE DOMAIN-CONTAINING PROTEIN"/>
    <property type="match status" value="1"/>
</dbReference>
<feature type="transmembrane region" description="Helical" evidence="1">
    <location>
        <begin position="85"/>
        <end position="105"/>
    </location>
</feature>
<keyword evidence="3" id="KW-1185">Reference proteome</keyword>
<keyword evidence="1" id="KW-1133">Transmembrane helix</keyword>
<dbReference type="Gene3D" id="1.20.1250.20">
    <property type="entry name" value="MFS general substrate transporter like domains"/>
    <property type="match status" value="2"/>
</dbReference>
<gene>
    <name evidence="2" type="ORF">GMI68_07915</name>
</gene>
<dbReference type="EMBL" id="WPCR01000009">
    <property type="protein sequence ID" value="NHM14687.1"/>
    <property type="molecule type" value="Genomic_DNA"/>
</dbReference>
<evidence type="ECO:0000313" key="2">
    <source>
        <dbReference type="EMBL" id="NHM14687.1"/>
    </source>
</evidence>
<feature type="transmembrane region" description="Helical" evidence="1">
    <location>
        <begin position="253"/>
        <end position="271"/>
    </location>
</feature>
<comment type="caution">
    <text evidence="2">The sequence shown here is derived from an EMBL/GenBank/DDBJ whole genome shotgun (WGS) entry which is preliminary data.</text>
</comment>
<protein>
    <submittedName>
        <fullName evidence="2">MFS transporter</fullName>
    </submittedName>
</protein>
<proteinExistence type="predicted"/>
<sequence>MFVSAVDPGVYKAILRVRQAYAFDIGGMLMRFYGYMTNIGVVTMLTLAGYSFFVAGFVSSAIALAMFFVSPRISKRVDAKGQRRIVPVAALVTLSGLAVMLVTVATHGPEWVLFVAAVLMGFLPNPQALVRARWTYLIRTGKLGEQAPELRTMFSYEGVLDDIGFMFSPAISIALASAIAPVAGLLAGGVGLAAGVALLTLSRSTEPQPGWKALDEEDRERAWAANLEGESAGVSDESALAPHQKSIIRTSPMVRVLFVLLMLVGAFFGVFDTSTVALAEQFGDPNIASVILMATAFISMVMGFAFGMVKLRMPLWKQLVACGLCIGTAYGTMALIDSVPSLYAISVLGSFFYAPFLIVINSACEASVPGERLTEAITWINAGATCGMAFGPSVGGLLIDAVGATAGFDCGAVFAVLIPVVVLLFLRVIKRNVRG</sequence>
<feature type="transmembrane region" description="Helical" evidence="1">
    <location>
        <begin position="319"/>
        <end position="336"/>
    </location>
</feature>
<reference evidence="2 3" key="1">
    <citation type="submission" date="2019-11" db="EMBL/GenBank/DDBJ databases">
        <title>Eggerthellaceae novel genus isolated from the rectal contents of marmort.</title>
        <authorList>
            <person name="Zhang G."/>
        </authorList>
    </citation>
    <scope>NUCLEOTIDE SEQUENCE [LARGE SCALE GENOMIC DNA]</scope>
    <source>
        <strain evidence="3">zg-886</strain>
    </source>
</reference>
<dbReference type="Pfam" id="PF07690">
    <property type="entry name" value="MFS_1"/>
    <property type="match status" value="1"/>
</dbReference>
<feature type="transmembrane region" description="Helical" evidence="1">
    <location>
        <begin position="376"/>
        <end position="399"/>
    </location>
</feature>
<dbReference type="InterPro" id="IPR011701">
    <property type="entry name" value="MFS"/>
</dbReference>
<feature type="transmembrane region" description="Helical" evidence="1">
    <location>
        <begin position="411"/>
        <end position="429"/>
    </location>
</feature>
<dbReference type="Proteomes" id="UP000636394">
    <property type="component" value="Unassembled WGS sequence"/>
</dbReference>
<feature type="transmembrane region" description="Helical" evidence="1">
    <location>
        <begin position="342"/>
        <end position="364"/>
    </location>
</feature>
<organism evidence="2 3">
    <name type="scientific">Xiamenia xianingshaonis</name>
    <dbReference type="NCBI Taxonomy" id="2682776"/>
    <lineage>
        <taxon>Bacteria</taxon>
        <taxon>Bacillati</taxon>
        <taxon>Actinomycetota</taxon>
        <taxon>Coriobacteriia</taxon>
        <taxon>Eggerthellales</taxon>
        <taxon>Eggerthellaceae</taxon>
        <taxon>Xiamenia</taxon>
    </lineage>
</organism>
<dbReference type="PANTHER" id="PTHR23542">
    <property type="match status" value="1"/>
</dbReference>
<dbReference type="SUPFAM" id="SSF103473">
    <property type="entry name" value="MFS general substrate transporter"/>
    <property type="match status" value="1"/>
</dbReference>
<keyword evidence="1" id="KW-0472">Membrane</keyword>
<accession>A0ABX0IPA6</accession>
<feature type="transmembrane region" description="Helical" evidence="1">
    <location>
        <begin position="111"/>
        <end position="130"/>
    </location>
</feature>
<feature type="transmembrane region" description="Helical" evidence="1">
    <location>
        <begin position="47"/>
        <end position="69"/>
    </location>
</feature>
<evidence type="ECO:0000256" key="1">
    <source>
        <dbReference type="SAM" id="Phobius"/>
    </source>
</evidence>
<name>A0ABX0IPA6_9ACTN</name>
<evidence type="ECO:0000313" key="3">
    <source>
        <dbReference type="Proteomes" id="UP000636394"/>
    </source>
</evidence>
<keyword evidence="1" id="KW-0812">Transmembrane</keyword>
<dbReference type="InterPro" id="IPR036259">
    <property type="entry name" value="MFS_trans_sf"/>
</dbReference>
<feature type="transmembrane region" description="Helical" evidence="1">
    <location>
        <begin position="287"/>
        <end position="307"/>
    </location>
</feature>